<gene>
    <name evidence="4" type="ORF">SAMN05660703_0886</name>
</gene>
<dbReference type="CDD" id="cd04301">
    <property type="entry name" value="NAT_SF"/>
    <property type="match status" value="1"/>
</dbReference>
<protein>
    <submittedName>
        <fullName evidence="4">Phosphinothricin acetyltransferase</fullName>
    </submittedName>
</protein>
<reference evidence="4 5" key="1">
    <citation type="submission" date="2017-04" db="EMBL/GenBank/DDBJ databases">
        <authorList>
            <person name="Afonso C.L."/>
            <person name="Miller P.J."/>
            <person name="Scott M.A."/>
            <person name="Spackman E."/>
            <person name="Goraichik I."/>
            <person name="Dimitrov K.M."/>
            <person name="Suarez D.L."/>
            <person name="Swayne D.E."/>
        </authorList>
    </citation>
    <scope>NUCLEOTIDE SEQUENCE [LARGE SCALE GENOMIC DNA]</scope>
    <source>
        <strain evidence="4 5">DSM 21164</strain>
    </source>
</reference>
<feature type="domain" description="N-acetyltransferase" evidence="3">
    <location>
        <begin position="1"/>
        <end position="149"/>
    </location>
</feature>
<accession>A0A1W1YU53</accession>
<dbReference type="Proteomes" id="UP000192360">
    <property type="component" value="Unassembled WGS sequence"/>
</dbReference>
<dbReference type="InterPro" id="IPR016181">
    <property type="entry name" value="Acyl_CoA_acyltransferase"/>
</dbReference>
<dbReference type="AlphaFoldDB" id="A0A1W1YU53"/>
<evidence type="ECO:0000259" key="3">
    <source>
        <dbReference type="PROSITE" id="PS51186"/>
    </source>
</evidence>
<name>A0A1W1YU53_9FLAO</name>
<dbReference type="PANTHER" id="PTHR43072">
    <property type="entry name" value="N-ACETYLTRANSFERASE"/>
    <property type="match status" value="1"/>
</dbReference>
<keyword evidence="5" id="KW-1185">Reference proteome</keyword>
<dbReference type="STRING" id="504486.SAMN05660703_0886"/>
<dbReference type="GO" id="GO:0016747">
    <property type="term" value="F:acyltransferase activity, transferring groups other than amino-acyl groups"/>
    <property type="evidence" value="ECO:0007669"/>
    <property type="project" value="InterPro"/>
</dbReference>
<evidence type="ECO:0000313" key="4">
    <source>
        <dbReference type="EMBL" id="SMC39643.1"/>
    </source>
</evidence>
<dbReference type="EMBL" id="FWXO01000001">
    <property type="protein sequence ID" value="SMC39643.1"/>
    <property type="molecule type" value="Genomic_DNA"/>
</dbReference>
<evidence type="ECO:0000313" key="5">
    <source>
        <dbReference type="Proteomes" id="UP000192360"/>
    </source>
</evidence>
<dbReference type="Gene3D" id="3.40.630.30">
    <property type="match status" value="1"/>
</dbReference>
<dbReference type="SUPFAM" id="SSF55729">
    <property type="entry name" value="Acyl-CoA N-acyltransferases (Nat)"/>
    <property type="match status" value="1"/>
</dbReference>
<dbReference type="PROSITE" id="PS51186">
    <property type="entry name" value="GNAT"/>
    <property type="match status" value="1"/>
</dbReference>
<dbReference type="RefSeq" id="WP_084060178.1">
    <property type="nucleotide sequence ID" value="NZ_FWXO01000001.1"/>
</dbReference>
<dbReference type="InterPro" id="IPR000182">
    <property type="entry name" value="GNAT_dom"/>
</dbReference>
<evidence type="ECO:0000256" key="1">
    <source>
        <dbReference type="ARBA" id="ARBA00022679"/>
    </source>
</evidence>
<evidence type="ECO:0000256" key="2">
    <source>
        <dbReference type="ARBA" id="ARBA00023315"/>
    </source>
</evidence>
<keyword evidence="1 4" id="KW-0808">Transferase</keyword>
<dbReference type="PANTHER" id="PTHR43072:SF23">
    <property type="entry name" value="UPF0039 PROTEIN C11D3.02C"/>
    <property type="match status" value="1"/>
</dbReference>
<proteinExistence type="predicted"/>
<keyword evidence="2" id="KW-0012">Acyltransferase</keyword>
<organism evidence="4 5">
    <name type="scientific">Cellulophaga tyrosinoxydans</name>
    <dbReference type="NCBI Taxonomy" id="504486"/>
    <lineage>
        <taxon>Bacteria</taxon>
        <taxon>Pseudomonadati</taxon>
        <taxon>Bacteroidota</taxon>
        <taxon>Flavobacteriia</taxon>
        <taxon>Flavobacteriales</taxon>
        <taxon>Flavobacteriaceae</taxon>
        <taxon>Cellulophaga</taxon>
    </lineage>
</organism>
<dbReference type="Pfam" id="PF00583">
    <property type="entry name" value="Acetyltransf_1"/>
    <property type="match status" value="1"/>
</dbReference>
<sequence>MNFALITSVNYPQVAAIYAEGIKTGVATFETQVPTWEQWDTSHLPFGRIVIIENTTIMGWGSLAPVSSRCVYGGVAEVSVYVAEHARGKGYGKKLLLELIKISEENGLWTLQSGIMKANEASIQMHIKCGFRVIGYREKIGKLNGIWLDNVLLERRSKLIGI</sequence>
<dbReference type="OrthoDB" id="9799096at2"/>